<feature type="compositionally biased region" description="Basic and acidic residues" evidence="1">
    <location>
        <begin position="162"/>
        <end position="174"/>
    </location>
</feature>
<evidence type="ECO:0000313" key="2">
    <source>
        <dbReference type="EMBL" id="KAF6131240.1"/>
    </source>
</evidence>
<accession>A0A834BNC6</accession>
<reference evidence="2 3" key="1">
    <citation type="journal article" date="2020" name="Nature">
        <title>Six reference-quality genomes reveal evolution of bat adaptations.</title>
        <authorList>
            <person name="Jebb D."/>
            <person name="Huang Z."/>
            <person name="Pippel M."/>
            <person name="Hughes G.M."/>
            <person name="Lavrichenko K."/>
            <person name="Devanna P."/>
            <person name="Winkler S."/>
            <person name="Jermiin L.S."/>
            <person name="Skirmuntt E.C."/>
            <person name="Katzourakis A."/>
            <person name="Burkitt-Gray L."/>
            <person name="Ray D.A."/>
            <person name="Sullivan K.A.M."/>
            <person name="Roscito J.G."/>
            <person name="Kirilenko B.M."/>
            <person name="Davalos L.M."/>
            <person name="Corthals A.P."/>
            <person name="Power M.L."/>
            <person name="Jones G."/>
            <person name="Ransome R.D."/>
            <person name="Dechmann D.K.N."/>
            <person name="Locatelli A.G."/>
            <person name="Puechmaille S.J."/>
            <person name="Fedrigo O."/>
            <person name="Jarvis E.D."/>
            <person name="Hiller M."/>
            <person name="Vernes S.C."/>
            <person name="Myers E.W."/>
            <person name="Teeling E.C."/>
        </authorList>
    </citation>
    <scope>NUCLEOTIDE SEQUENCE [LARGE SCALE GENOMIC DNA]</scope>
    <source>
        <strain evidence="2">Bat1K_MPI-CBG_1</strain>
    </source>
</reference>
<feature type="region of interest" description="Disordered" evidence="1">
    <location>
        <begin position="161"/>
        <end position="213"/>
    </location>
</feature>
<gene>
    <name evidence="2" type="ORF">HJG60_008100</name>
</gene>
<feature type="region of interest" description="Disordered" evidence="1">
    <location>
        <begin position="228"/>
        <end position="255"/>
    </location>
</feature>
<dbReference type="EMBL" id="JABVXQ010000001">
    <property type="protein sequence ID" value="KAF6131240.1"/>
    <property type="molecule type" value="Genomic_DNA"/>
</dbReference>
<feature type="region of interest" description="Disordered" evidence="1">
    <location>
        <begin position="35"/>
        <end position="58"/>
    </location>
</feature>
<protein>
    <submittedName>
        <fullName evidence="2">Uncharacterized protein</fullName>
    </submittedName>
</protein>
<dbReference type="AlphaFoldDB" id="A0A834BNC6"/>
<organism evidence="2 3">
    <name type="scientific">Phyllostomus discolor</name>
    <name type="common">pale spear-nosed bat</name>
    <dbReference type="NCBI Taxonomy" id="89673"/>
    <lineage>
        <taxon>Eukaryota</taxon>
        <taxon>Metazoa</taxon>
        <taxon>Chordata</taxon>
        <taxon>Craniata</taxon>
        <taxon>Vertebrata</taxon>
        <taxon>Euteleostomi</taxon>
        <taxon>Mammalia</taxon>
        <taxon>Eutheria</taxon>
        <taxon>Laurasiatheria</taxon>
        <taxon>Chiroptera</taxon>
        <taxon>Yangochiroptera</taxon>
        <taxon>Phyllostomidae</taxon>
        <taxon>Phyllostominae</taxon>
        <taxon>Phyllostomus</taxon>
    </lineage>
</organism>
<evidence type="ECO:0000313" key="3">
    <source>
        <dbReference type="Proteomes" id="UP000664940"/>
    </source>
</evidence>
<proteinExistence type="predicted"/>
<dbReference type="Proteomes" id="UP000664940">
    <property type="component" value="Unassembled WGS sequence"/>
</dbReference>
<sequence>MDTGWEGGGSKDGLECGGLGLGSGAEAEFGRHRAWQTGLGGPAGREGVRAQPKGPGRGSDFPLLCTDDSLRWVSGAGEPTAPWRCPLLSVFPSFLPECSCVAWAFECHWASSEQSLGRCSPTSEATLPEGMPGRARAPRGLLPLLPARAVCRHRCQPALRQRVGDTPRGPELRLSKSGCASPAQPPPQSPETGHPPGAGWAPGGHPEDHHTARPGACACKALLLPVPRAADVSRGRHGRRQQTTRSGAAAAACPE</sequence>
<comment type="caution">
    <text evidence="2">The sequence shown here is derived from an EMBL/GenBank/DDBJ whole genome shotgun (WGS) entry which is preliminary data.</text>
</comment>
<name>A0A834BNC6_9CHIR</name>
<evidence type="ECO:0000256" key="1">
    <source>
        <dbReference type="SAM" id="MobiDB-lite"/>
    </source>
</evidence>
<feature type="region of interest" description="Disordered" evidence="1">
    <location>
        <begin position="118"/>
        <end position="139"/>
    </location>
</feature>